<dbReference type="Gene3D" id="3.90.920.10">
    <property type="entry name" value="DNA primase, PRIM domain"/>
    <property type="match status" value="1"/>
</dbReference>
<protein>
    <submittedName>
        <fullName evidence="3">VapE domain-containing protein</fullName>
    </submittedName>
</protein>
<dbReference type="Pfam" id="PF22548">
    <property type="entry name" value="AEP-TOTE"/>
    <property type="match status" value="1"/>
</dbReference>
<dbReference type="RefSeq" id="WP_340356697.1">
    <property type="nucleotide sequence ID" value="NZ_JBBKZU010000003.1"/>
</dbReference>
<dbReference type="InterPro" id="IPR054347">
    <property type="entry name" value="TOTE_primase"/>
</dbReference>
<organism evidence="3 4">
    <name type="scientific">Variovorax ureilyticus</name>
    <dbReference type="NCBI Taxonomy" id="1836198"/>
    <lineage>
        <taxon>Bacteria</taxon>
        <taxon>Pseudomonadati</taxon>
        <taxon>Pseudomonadota</taxon>
        <taxon>Betaproteobacteria</taxon>
        <taxon>Burkholderiales</taxon>
        <taxon>Comamonadaceae</taxon>
        <taxon>Variovorax</taxon>
    </lineage>
</organism>
<dbReference type="Pfam" id="PF05272">
    <property type="entry name" value="VapE-like_dom"/>
    <property type="match status" value="1"/>
</dbReference>
<dbReference type="PANTHER" id="PTHR34985:SF1">
    <property type="entry name" value="SLR0554 PROTEIN"/>
    <property type="match status" value="1"/>
</dbReference>
<evidence type="ECO:0000259" key="1">
    <source>
        <dbReference type="Pfam" id="PF05272"/>
    </source>
</evidence>
<reference evidence="3 4" key="1">
    <citation type="submission" date="2024-03" db="EMBL/GenBank/DDBJ databases">
        <title>Novel species of the genus Variovorax.</title>
        <authorList>
            <person name="Liu Q."/>
            <person name="Xin Y.-H."/>
        </authorList>
    </citation>
    <scope>NUCLEOTIDE SEQUENCE [LARGE SCALE GENOMIC DNA]</scope>
    <source>
        <strain evidence="3 4">KACC 18899</strain>
    </source>
</reference>
<gene>
    <name evidence="3" type="ORF">WKW77_10080</name>
</gene>
<feature type="domain" description="Virulence-associated protein E-like" evidence="1">
    <location>
        <begin position="431"/>
        <end position="631"/>
    </location>
</feature>
<dbReference type="InterPro" id="IPR007936">
    <property type="entry name" value="VapE-like_dom"/>
</dbReference>
<proteinExistence type="predicted"/>
<dbReference type="PANTHER" id="PTHR34985">
    <property type="entry name" value="SLR0554 PROTEIN"/>
    <property type="match status" value="1"/>
</dbReference>
<feature type="domain" description="TOTE conflict system primase" evidence="2">
    <location>
        <begin position="23"/>
        <end position="173"/>
    </location>
</feature>
<accession>A0ABU8VCM7</accession>
<evidence type="ECO:0000313" key="4">
    <source>
        <dbReference type="Proteomes" id="UP001365846"/>
    </source>
</evidence>
<name>A0ABU8VCM7_9BURK</name>
<dbReference type="Proteomes" id="UP001365846">
    <property type="component" value="Unassembled WGS sequence"/>
</dbReference>
<comment type="caution">
    <text evidence="3">The sequence shown here is derived from an EMBL/GenBank/DDBJ whole genome shotgun (WGS) entry which is preliminary data.</text>
</comment>
<evidence type="ECO:0000313" key="3">
    <source>
        <dbReference type="EMBL" id="MEJ8811413.1"/>
    </source>
</evidence>
<keyword evidence="4" id="KW-1185">Reference proteome</keyword>
<evidence type="ECO:0000259" key="2">
    <source>
        <dbReference type="Pfam" id="PF22548"/>
    </source>
</evidence>
<dbReference type="EMBL" id="JBBKZU010000003">
    <property type="protein sequence ID" value="MEJ8811413.1"/>
    <property type="molecule type" value="Genomic_DNA"/>
</dbReference>
<sequence length="725" mass="81114">MADGLQPIVSRVRTENTAIKLPDGSRWTDEPLTHARLLEHVGGGLARGVCPMKRGETTTRLALFDLDSHKGATPWDEMRDVGRKLRDHLETWDIEVIAFRSSGGRGMHLFVLWNEPQDAYSVREAMAGHLAAIGFAEGAGGVASRQIEVFPKQNEISAGGFGNQFILPLAGKSVPLDTDMMPLPREAIIGMSWPTSAPVAKLDRPPLSFTTYGNPDPIDKVRRAALAIPNDGSHTEMDYDWWFRQVCAIHEALGGSADAFAVAVEFSERNPVFKRDFFEQRVWPYLGPRDGAVTRTRASLYEEADRHSTDWRNVPNSAEGFDDLPVEQNPLPAFARRTPSGVIKPTITNLLAACRRADVCGFRLGRDRFKDEVMLALPNTDEWRPFTDADYTWLRDHLARIGFAEIAKESIRDAVHAIADEHSFDSAILWLESLQWDGVKRVGTFLSAYAGALDTPYTRAVSSYLWTALAGRVLSPGCQADMSPVLVGAQGVRKSSLVKAMVPSIEHYTEIDLRAKDDDLSRRMRGRLVAELGELQGMGSREVESVKAFITRCYENWVPKFKEFQTLFPRRLVFVGTTNKDQFLSDETGNRRWLPVRVETMCDPDAVARDRLQLWAEAAALFRAGGVRYQEAERLGQHEHSDFVEVDAWCETIETWLASPCADAAAGLTIWEVACGALSIERRNFDRAKETRIGKALRTMGFTRRRVRRGGVLTYLYSRVPTVPT</sequence>